<evidence type="ECO:0000256" key="7">
    <source>
        <dbReference type="ARBA" id="ARBA00022967"/>
    </source>
</evidence>
<evidence type="ECO:0000313" key="10">
    <source>
        <dbReference type="EMBL" id="MBL4935269.1"/>
    </source>
</evidence>
<sequence length="540" mass="61413">MKYISIKDLNYKYPDSDSWTLQNVSLDIEKGDMILVLGDSGSGKSTLAKCITGAVPNFYGGTLGGNIFIKEINIKDMEHVSRAKEITMLFQDPERQLVMDKVHREIAFGLENIGIEENQFKRRIWEVLEFLNIEDLAYRDISTLSGGQKQKVAIASAVAYMPGCIILDEPTSQLDPSAAEEVINIVKKINEELGITVIIIEQKIGKWFDYADQIVVLREGKVVHSGDKKSIYKSNEEYVAEFLPTYLKLFKAFKVETYPSNLKEGRKLLEDYHRVNVKSSERILSEDNLIEIKNLECRYGKFQALREFNLNIKKENFLGVIGSNGAGKSTLLKAIMGLVDYSGSIKVFDREVKKYKLKELARTIGYVAQNPNDYISRDTVYEELKFTLDNYKIDDDRLIEETLKNLDILHLKDKNPRDTSGGERQRIAIASILVLKPKILLLDEPTRGLHGRARLKLGETLKKLNEEGTTIIMITHDIEFAAQFCNKFLLIFDGKKAAEGSKEEVLSNGIYYTTVINKLLRDADEHIFTLEQALQGEIKR</sequence>
<dbReference type="PANTHER" id="PTHR43553:SF27">
    <property type="entry name" value="ENERGY-COUPLING FACTOR TRANSPORTER ATP-BINDING PROTEIN ECFA2"/>
    <property type="match status" value="1"/>
</dbReference>
<dbReference type="PROSITE" id="PS00675">
    <property type="entry name" value="SIGMA54_INTERACT_1"/>
    <property type="match status" value="1"/>
</dbReference>
<name>A0ABS1TAA9_9CLOT</name>
<keyword evidence="3" id="KW-0813">Transport</keyword>
<keyword evidence="6 10" id="KW-0067">ATP-binding</keyword>
<protein>
    <submittedName>
        <fullName evidence="10">ABC transporter ATP-binding protein</fullName>
    </submittedName>
</protein>
<dbReference type="SUPFAM" id="SSF52540">
    <property type="entry name" value="P-loop containing nucleoside triphosphate hydrolases"/>
    <property type="match status" value="2"/>
</dbReference>
<feature type="domain" description="ABC transporter" evidence="9">
    <location>
        <begin position="4"/>
        <end position="244"/>
    </location>
</feature>
<dbReference type="Proteomes" id="UP000632377">
    <property type="component" value="Unassembled WGS sequence"/>
</dbReference>
<keyword evidence="4" id="KW-1003">Cell membrane</keyword>
<keyword evidence="5" id="KW-0547">Nucleotide-binding</keyword>
<evidence type="ECO:0000256" key="1">
    <source>
        <dbReference type="ARBA" id="ARBA00004202"/>
    </source>
</evidence>
<evidence type="ECO:0000256" key="5">
    <source>
        <dbReference type="ARBA" id="ARBA00022741"/>
    </source>
</evidence>
<evidence type="ECO:0000256" key="3">
    <source>
        <dbReference type="ARBA" id="ARBA00022448"/>
    </source>
</evidence>
<evidence type="ECO:0000256" key="4">
    <source>
        <dbReference type="ARBA" id="ARBA00022475"/>
    </source>
</evidence>
<dbReference type="PROSITE" id="PS50893">
    <property type="entry name" value="ABC_TRANSPORTER_2"/>
    <property type="match status" value="2"/>
</dbReference>
<dbReference type="NCBIfam" id="NF010167">
    <property type="entry name" value="PRK13648.1"/>
    <property type="match status" value="2"/>
</dbReference>
<comment type="similarity">
    <text evidence="2">Belongs to the ABC transporter superfamily.</text>
</comment>
<dbReference type="CDD" id="cd03225">
    <property type="entry name" value="ABC_cobalt_CbiO_domain1"/>
    <property type="match status" value="2"/>
</dbReference>
<dbReference type="SMART" id="SM00382">
    <property type="entry name" value="AAA"/>
    <property type="match status" value="2"/>
</dbReference>
<reference evidence="10 11" key="1">
    <citation type="submission" date="2021-01" db="EMBL/GenBank/DDBJ databases">
        <title>Genome public.</title>
        <authorList>
            <person name="Liu C."/>
            <person name="Sun Q."/>
        </authorList>
    </citation>
    <scope>NUCLEOTIDE SEQUENCE [LARGE SCALE GENOMIC DNA]</scope>
    <source>
        <strain evidence="10 11">YIM B02515</strain>
    </source>
</reference>
<keyword evidence="8" id="KW-0472">Membrane</keyword>
<feature type="domain" description="ABC transporter" evidence="9">
    <location>
        <begin position="290"/>
        <end position="518"/>
    </location>
</feature>
<dbReference type="InterPro" id="IPR003439">
    <property type="entry name" value="ABC_transporter-like_ATP-bd"/>
</dbReference>
<dbReference type="EMBL" id="JAESWC010000002">
    <property type="protein sequence ID" value="MBL4935269.1"/>
    <property type="molecule type" value="Genomic_DNA"/>
</dbReference>
<evidence type="ECO:0000256" key="2">
    <source>
        <dbReference type="ARBA" id="ARBA00005417"/>
    </source>
</evidence>
<dbReference type="InterPro" id="IPR025662">
    <property type="entry name" value="Sigma_54_int_dom_ATP-bd_1"/>
</dbReference>
<gene>
    <name evidence="10" type="ORF">JK636_05805</name>
</gene>
<dbReference type="PROSITE" id="PS00211">
    <property type="entry name" value="ABC_TRANSPORTER_1"/>
    <property type="match status" value="1"/>
</dbReference>
<evidence type="ECO:0000313" key="11">
    <source>
        <dbReference type="Proteomes" id="UP000632377"/>
    </source>
</evidence>
<dbReference type="InterPro" id="IPR027417">
    <property type="entry name" value="P-loop_NTPase"/>
</dbReference>
<evidence type="ECO:0000256" key="8">
    <source>
        <dbReference type="ARBA" id="ARBA00023136"/>
    </source>
</evidence>
<dbReference type="RefSeq" id="WP_202747872.1">
    <property type="nucleotide sequence ID" value="NZ_JAESWC010000002.1"/>
</dbReference>
<dbReference type="PANTHER" id="PTHR43553">
    <property type="entry name" value="HEAVY METAL TRANSPORTER"/>
    <property type="match status" value="1"/>
</dbReference>
<dbReference type="InterPro" id="IPR017871">
    <property type="entry name" value="ABC_transporter-like_CS"/>
</dbReference>
<dbReference type="GO" id="GO:0005524">
    <property type="term" value="F:ATP binding"/>
    <property type="evidence" value="ECO:0007669"/>
    <property type="project" value="UniProtKB-KW"/>
</dbReference>
<dbReference type="InterPro" id="IPR015856">
    <property type="entry name" value="ABC_transpr_CbiO/EcfA_su"/>
</dbReference>
<dbReference type="InterPro" id="IPR003593">
    <property type="entry name" value="AAA+_ATPase"/>
</dbReference>
<organism evidence="10 11">
    <name type="scientific">Clostridium rhizosphaerae</name>
    <dbReference type="NCBI Taxonomy" id="2803861"/>
    <lineage>
        <taxon>Bacteria</taxon>
        <taxon>Bacillati</taxon>
        <taxon>Bacillota</taxon>
        <taxon>Clostridia</taxon>
        <taxon>Eubacteriales</taxon>
        <taxon>Clostridiaceae</taxon>
        <taxon>Clostridium</taxon>
    </lineage>
</organism>
<dbReference type="Pfam" id="PF00005">
    <property type="entry name" value="ABC_tran"/>
    <property type="match status" value="2"/>
</dbReference>
<comment type="subcellular location">
    <subcellularLocation>
        <location evidence="1">Cell membrane</location>
        <topology evidence="1">Peripheral membrane protein</topology>
    </subcellularLocation>
</comment>
<evidence type="ECO:0000259" key="9">
    <source>
        <dbReference type="PROSITE" id="PS50893"/>
    </source>
</evidence>
<comment type="caution">
    <text evidence="10">The sequence shown here is derived from an EMBL/GenBank/DDBJ whole genome shotgun (WGS) entry which is preliminary data.</text>
</comment>
<accession>A0ABS1TAA9</accession>
<proteinExistence type="inferred from homology"/>
<keyword evidence="7" id="KW-1278">Translocase</keyword>
<dbReference type="Gene3D" id="3.40.50.300">
    <property type="entry name" value="P-loop containing nucleotide triphosphate hydrolases"/>
    <property type="match status" value="2"/>
</dbReference>
<keyword evidence="11" id="KW-1185">Reference proteome</keyword>
<evidence type="ECO:0000256" key="6">
    <source>
        <dbReference type="ARBA" id="ARBA00022840"/>
    </source>
</evidence>
<dbReference type="InterPro" id="IPR050095">
    <property type="entry name" value="ECF_ABC_transporter_ATP-bd"/>
</dbReference>